<feature type="non-terminal residue" evidence="1">
    <location>
        <position position="1"/>
    </location>
</feature>
<reference evidence="1" key="1">
    <citation type="journal article" date="2023" name="IScience">
        <title>Live-bearing cockroach genome reveals convergent evolutionary mechanisms linked to viviparity in insects and beyond.</title>
        <authorList>
            <person name="Fouks B."/>
            <person name="Harrison M.C."/>
            <person name="Mikhailova A.A."/>
            <person name="Marchal E."/>
            <person name="English S."/>
            <person name="Carruthers M."/>
            <person name="Jennings E.C."/>
            <person name="Chiamaka E.L."/>
            <person name="Frigard R.A."/>
            <person name="Pippel M."/>
            <person name="Attardo G.M."/>
            <person name="Benoit J.B."/>
            <person name="Bornberg-Bauer E."/>
            <person name="Tobe S.S."/>
        </authorList>
    </citation>
    <scope>NUCLEOTIDE SEQUENCE</scope>
    <source>
        <strain evidence="1">Stay&amp;Tobe</strain>
    </source>
</reference>
<evidence type="ECO:0000313" key="1">
    <source>
        <dbReference type="EMBL" id="KAJ9593427.1"/>
    </source>
</evidence>
<gene>
    <name evidence="1" type="ORF">L9F63_015013</name>
</gene>
<dbReference type="AlphaFoldDB" id="A0AAD8EL09"/>
<reference evidence="1" key="2">
    <citation type="submission" date="2023-05" db="EMBL/GenBank/DDBJ databases">
        <authorList>
            <person name="Fouks B."/>
        </authorList>
    </citation>
    <scope>NUCLEOTIDE SEQUENCE</scope>
    <source>
        <strain evidence="1">Stay&amp;Tobe</strain>
        <tissue evidence="1">Testes</tissue>
    </source>
</reference>
<dbReference type="EMBL" id="JASPKZ010003441">
    <property type="protein sequence ID" value="KAJ9593427.1"/>
    <property type="molecule type" value="Genomic_DNA"/>
</dbReference>
<organism evidence="1 2">
    <name type="scientific">Diploptera punctata</name>
    <name type="common">Pacific beetle cockroach</name>
    <dbReference type="NCBI Taxonomy" id="6984"/>
    <lineage>
        <taxon>Eukaryota</taxon>
        <taxon>Metazoa</taxon>
        <taxon>Ecdysozoa</taxon>
        <taxon>Arthropoda</taxon>
        <taxon>Hexapoda</taxon>
        <taxon>Insecta</taxon>
        <taxon>Pterygota</taxon>
        <taxon>Neoptera</taxon>
        <taxon>Polyneoptera</taxon>
        <taxon>Dictyoptera</taxon>
        <taxon>Blattodea</taxon>
        <taxon>Blaberoidea</taxon>
        <taxon>Blaberidae</taxon>
        <taxon>Diplopterinae</taxon>
        <taxon>Diploptera</taxon>
    </lineage>
</organism>
<feature type="non-terminal residue" evidence="1">
    <location>
        <position position="94"/>
    </location>
</feature>
<protein>
    <submittedName>
        <fullName evidence="1">Uncharacterized protein</fullName>
    </submittedName>
</protein>
<dbReference type="Proteomes" id="UP001233999">
    <property type="component" value="Unassembled WGS sequence"/>
</dbReference>
<sequence length="94" mass="10717">NIVPSKNVGPITRYPLNSNILVMESGFKSYVMQIKPCHAYNMRRKFNTHKGLAYICSDEIHVAHYIAHHGECYTLGALKLGKNLYNNEHVAIKM</sequence>
<keyword evidence="2" id="KW-1185">Reference proteome</keyword>
<accession>A0AAD8EL09</accession>
<proteinExistence type="predicted"/>
<comment type="caution">
    <text evidence="1">The sequence shown here is derived from an EMBL/GenBank/DDBJ whole genome shotgun (WGS) entry which is preliminary data.</text>
</comment>
<evidence type="ECO:0000313" key="2">
    <source>
        <dbReference type="Proteomes" id="UP001233999"/>
    </source>
</evidence>
<name>A0AAD8EL09_DIPPU</name>